<reference evidence="1 2" key="1">
    <citation type="submission" date="2016-12" db="EMBL/GenBank/DDBJ databases">
        <authorList>
            <person name="Song W.-J."/>
            <person name="Kurnit D.M."/>
        </authorList>
    </citation>
    <scope>NUCLEOTIDE SEQUENCE [LARGE SCALE GENOMIC DNA]</scope>
    <source>
        <strain evidence="1 2">PCL1601</strain>
    </source>
</reference>
<dbReference type="EMBL" id="MSCT01000015">
    <property type="protein sequence ID" value="OLF53289.1"/>
    <property type="molecule type" value="Genomic_DNA"/>
</dbReference>
<proteinExistence type="predicted"/>
<evidence type="ECO:0000313" key="2">
    <source>
        <dbReference type="Proteomes" id="UP000185578"/>
    </source>
</evidence>
<dbReference type="AlphaFoldDB" id="A0A1Q8END2"/>
<comment type="caution">
    <text evidence="1">The sequence shown here is derived from an EMBL/GenBank/DDBJ whole genome shotgun (WGS) entry which is preliminary data.</text>
</comment>
<evidence type="ECO:0000313" key="1">
    <source>
        <dbReference type="EMBL" id="OLF53289.1"/>
    </source>
</evidence>
<accession>A0A1Q8END2</accession>
<protein>
    <submittedName>
        <fullName evidence="1">Uncharacterized protein</fullName>
    </submittedName>
</protein>
<sequence length="266" mass="28989">MELSLSSSPSRLIAAWPALPLILASLLSLAGCQTPKSVAPAPAPKAEETSTQQRAQAFGRQFSAVLVRNAVAANSQALEGTVDLVAKIDRQNRLVACEIRPNAQASAAPALESLARQVCWDSVFPEVPAEMYGPEKVQVIVAPLVFPALDESERQSRARAVEAYERSRFFWAQGLGKERFDSIGRAHLRFVADAQGQVQECLVNLNPVEERWSAFKPDSALQARLTAQCKQINLRQMPGFALDETGLAHGSVMVEYAPWKGGSQHR</sequence>
<organism evidence="1 2">
    <name type="scientific">Pseudomonas chlororaphis</name>
    <dbReference type="NCBI Taxonomy" id="587753"/>
    <lineage>
        <taxon>Bacteria</taxon>
        <taxon>Pseudomonadati</taxon>
        <taxon>Pseudomonadota</taxon>
        <taxon>Gammaproteobacteria</taxon>
        <taxon>Pseudomonadales</taxon>
        <taxon>Pseudomonadaceae</taxon>
        <taxon>Pseudomonas</taxon>
    </lineage>
</organism>
<gene>
    <name evidence="1" type="ORF">BTN82_17550</name>
</gene>
<dbReference type="OrthoDB" id="6890721at2"/>
<name>A0A1Q8END2_9PSED</name>
<dbReference type="Proteomes" id="UP000185578">
    <property type="component" value="Unassembled WGS sequence"/>
</dbReference>
<dbReference type="RefSeq" id="WP_075120392.1">
    <property type="nucleotide sequence ID" value="NZ_MSCT01000015.1"/>
</dbReference>